<sequence length="588" mass="65175">MTISRREFIRLLGLAGAAGMLPGSVFAAARRPSDLYEIPRFGNVCLLHMTDCHAQLNPVYFREPSVNLGIGRARGRPPHLVGRSFLQHFGIEPGSIEAHAFTYLDFDQAARKYGRVGGFSHLATLVKRLRAERGDGNSLLLDGGDTWQGSGTAYWTRGRDMVGACNLLGVDVMTGHWEFTYRDQEVISNIGEFKGEFLAQNVSVRDEALFDYRFADFAGFDEDEGLAFKPYTIKVVNGMKVAVIGQAFPYTPIANPQRFIPDWTFGIQDDRMQGIVDTIRETEKPDLVVVLSHNGMDVDLKMASRVSGVDVIFGGHTHDGVPAPSLVKNRGGRTLVTNAGSNGKFLGVMDLDVRKGRLHDYRYRLVPIFSELLPADAEMQAYVDQVRAPYREKLDEKLAVAEETLYRRGNFNGTFDQVICDALRTVGDAQISLSPGFRWGTTVLPGQSITMDNVMDQTCITYPETYRREMTGADIKAILEDVCDNLFNPDPYYQQGGDMVRVGGLDYVCDPTKGIGERITDMALDDGTPVEAGRKYMVAGWATVGSRSPGRPIWEVVADYLRDRRTIRIEKLNTPKLVGVEGNPGLAD</sequence>
<dbReference type="InterPro" id="IPR008334">
    <property type="entry name" value="5'-Nucleotdase_C"/>
</dbReference>
<protein>
    <submittedName>
        <fullName evidence="3">Thiosulfohydrolase SoxB</fullName>
    </submittedName>
</protein>
<dbReference type="NCBIfam" id="TIGR04486">
    <property type="entry name" value="thiosulf_SoxB"/>
    <property type="match status" value="1"/>
</dbReference>
<evidence type="ECO:0000313" key="3">
    <source>
        <dbReference type="EMBL" id="HEB97121.1"/>
    </source>
</evidence>
<dbReference type="InterPro" id="IPR006179">
    <property type="entry name" value="5_nucleotidase/apyrase"/>
</dbReference>
<dbReference type="InterPro" id="IPR006311">
    <property type="entry name" value="TAT_signal"/>
</dbReference>
<dbReference type="InterPro" id="IPR030998">
    <property type="entry name" value="Thiosulf_SoxB"/>
</dbReference>
<dbReference type="EMBL" id="DRKP01000143">
    <property type="protein sequence ID" value="HEB97121.1"/>
    <property type="molecule type" value="Genomic_DNA"/>
</dbReference>
<dbReference type="PROSITE" id="PS51318">
    <property type="entry name" value="TAT"/>
    <property type="match status" value="1"/>
</dbReference>
<dbReference type="Gene3D" id="3.90.780.10">
    <property type="entry name" value="5'-Nucleotidase, C-terminal domain"/>
    <property type="match status" value="1"/>
</dbReference>
<dbReference type="Pfam" id="PF02872">
    <property type="entry name" value="5_nucleotid_C"/>
    <property type="match status" value="1"/>
</dbReference>
<keyword evidence="1" id="KW-0547">Nucleotide-binding</keyword>
<dbReference type="InterPro" id="IPR029052">
    <property type="entry name" value="Metallo-depent_PP-like"/>
</dbReference>
<dbReference type="SUPFAM" id="SSF56300">
    <property type="entry name" value="Metallo-dependent phosphatases"/>
    <property type="match status" value="1"/>
</dbReference>
<dbReference type="PRINTS" id="PR01607">
    <property type="entry name" value="APYRASEFAMLY"/>
</dbReference>
<dbReference type="InterPro" id="IPR041829">
    <property type="entry name" value="SoxB_N"/>
</dbReference>
<organism evidence="3">
    <name type="scientific">Sedimenticola thiotaurini</name>
    <dbReference type="NCBI Taxonomy" id="1543721"/>
    <lineage>
        <taxon>Bacteria</taxon>
        <taxon>Pseudomonadati</taxon>
        <taxon>Pseudomonadota</taxon>
        <taxon>Gammaproteobacteria</taxon>
        <taxon>Chromatiales</taxon>
        <taxon>Sedimenticolaceae</taxon>
        <taxon>Sedimenticola</taxon>
    </lineage>
</organism>
<dbReference type="Gene3D" id="6.10.140.570">
    <property type="match status" value="1"/>
</dbReference>
<dbReference type="GO" id="GO:0030288">
    <property type="term" value="C:outer membrane-bounded periplasmic space"/>
    <property type="evidence" value="ECO:0007669"/>
    <property type="project" value="TreeGrafter"/>
</dbReference>
<dbReference type="CDD" id="cd07411">
    <property type="entry name" value="MPP_SoxB_N"/>
    <property type="match status" value="1"/>
</dbReference>
<keyword evidence="1" id="KW-0378">Hydrolase</keyword>
<feature type="domain" description="5'-Nucleotidase C-terminal" evidence="2">
    <location>
        <begin position="413"/>
        <end position="542"/>
    </location>
</feature>
<dbReference type="PANTHER" id="PTHR11575:SF42">
    <property type="entry name" value="SULFUR OXIDATION PROTEIN SOXB"/>
    <property type="match status" value="1"/>
</dbReference>
<dbReference type="GO" id="GO:0009166">
    <property type="term" value="P:nucleotide catabolic process"/>
    <property type="evidence" value="ECO:0007669"/>
    <property type="project" value="InterPro"/>
</dbReference>
<dbReference type="SUPFAM" id="SSF55816">
    <property type="entry name" value="5'-nucleotidase (syn. UDP-sugar hydrolase), C-terminal domain"/>
    <property type="match status" value="1"/>
</dbReference>
<dbReference type="Proteomes" id="UP000886251">
    <property type="component" value="Unassembled WGS sequence"/>
</dbReference>
<dbReference type="PANTHER" id="PTHR11575">
    <property type="entry name" value="5'-NUCLEOTIDASE-RELATED"/>
    <property type="match status" value="1"/>
</dbReference>
<evidence type="ECO:0000259" key="2">
    <source>
        <dbReference type="Pfam" id="PF02872"/>
    </source>
</evidence>
<proteinExistence type="inferred from homology"/>
<comment type="caution">
    <text evidence="3">The sequence shown here is derived from an EMBL/GenBank/DDBJ whole genome shotgun (WGS) entry which is preliminary data.</text>
</comment>
<dbReference type="GO" id="GO:0000166">
    <property type="term" value="F:nucleotide binding"/>
    <property type="evidence" value="ECO:0007669"/>
    <property type="project" value="UniProtKB-KW"/>
</dbReference>
<name>A0A831RQ03_9GAMM</name>
<dbReference type="GO" id="GO:0016787">
    <property type="term" value="F:hydrolase activity"/>
    <property type="evidence" value="ECO:0007669"/>
    <property type="project" value="UniProtKB-KW"/>
</dbReference>
<gene>
    <name evidence="3" type="primary">soxB</name>
    <name evidence="3" type="ORF">ENI96_11900</name>
</gene>
<dbReference type="InterPro" id="IPR036907">
    <property type="entry name" value="5'-Nucleotdase_C_sf"/>
</dbReference>
<reference evidence="3" key="1">
    <citation type="journal article" date="2020" name="mSystems">
        <title>Genome- and Community-Level Interaction Insights into Carbon Utilization and Element Cycling Functions of Hydrothermarchaeota in Hydrothermal Sediment.</title>
        <authorList>
            <person name="Zhou Z."/>
            <person name="Liu Y."/>
            <person name="Xu W."/>
            <person name="Pan J."/>
            <person name="Luo Z.H."/>
            <person name="Li M."/>
        </authorList>
    </citation>
    <scope>NUCLEOTIDE SEQUENCE [LARGE SCALE GENOMIC DNA]</scope>
    <source>
        <strain evidence="3">HyVt-443</strain>
    </source>
</reference>
<comment type="similarity">
    <text evidence="1">Belongs to the 5'-nucleotidase family.</text>
</comment>
<dbReference type="AlphaFoldDB" id="A0A831RQ03"/>
<accession>A0A831RQ03</accession>
<dbReference type="Gene3D" id="3.60.21.10">
    <property type="match status" value="1"/>
</dbReference>
<evidence type="ECO:0000256" key="1">
    <source>
        <dbReference type="RuleBase" id="RU362119"/>
    </source>
</evidence>